<protein>
    <submittedName>
        <fullName evidence="2">Uncharacterized protein</fullName>
    </submittedName>
</protein>
<organism evidence="2 3">
    <name type="scientific">Absidia repens</name>
    <dbReference type="NCBI Taxonomy" id="90262"/>
    <lineage>
        <taxon>Eukaryota</taxon>
        <taxon>Fungi</taxon>
        <taxon>Fungi incertae sedis</taxon>
        <taxon>Mucoromycota</taxon>
        <taxon>Mucoromycotina</taxon>
        <taxon>Mucoromycetes</taxon>
        <taxon>Mucorales</taxon>
        <taxon>Cunninghamellaceae</taxon>
        <taxon>Absidia</taxon>
    </lineage>
</organism>
<evidence type="ECO:0000256" key="1">
    <source>
        <dbReference type="SAM" id="MobiDB-lite"/>
    </source>
</evidence>
<proteinExistence type="predicted"/>
<feature type="region of interest" description="Disordered" evidence="1">
    <location>
        <begin position="31"/>
        <end position="77"/>
    </location>
</feature>
<feature type="compositionally biased region" description="Low complexity" evidence="1">
    <location>
        <begin position="55"/>
        <end position="74"/>
    </location>
</feature>
<name>A0A1X2IH01_9FUNG</name>
<feature type="non-terminal residue" evidence="2">
    <location>
        <position position="243"/>
    </location>
</feature>
<feature type="compositionally biased region" description="Basic and acidic residues" evidence="1">
    <location>
        <begin position="38"/>
        <end position="51"/>
    </location>
</feature>
<dbReference type="EMBL" id="MCGE01000011">
    <property type="protein sequence ID" value="ORZ16369.1"/>
    <property type="molecule type" value="Genomic_DNA"/>
</dbReference>
<comment type="caution">
    <text evidence="2">The sequence shown here is derived from an EMBL/GenBank/DDBJ whole genome shotgun (WGS) entry which is preliminary data.</text>
</comment>
<gene>
    <name evidence="2" type="ORF">BCR42DRAFT_414905</name>
</gene>
<accession>A0A1X2IH01</accession>
<dbReference type="STRING" id="90262.A0A1X2IH01"/>
<sequence>MPTLNGHPYHLTTATIHPLYNEPSAFQAITAPSTPPLVEERMPSSAARERGAMGTATTTSATAPATTTSTAAPTVRTRHNARHIPRIPRLRRPIVLDESQNSLERNETTSLVPTASAVPPIPPPHTYNLQHMSISSAISTTTTGRRLQSPQSTQDQCLEPVDLSSLFAATHDYSFMTKQKEENYSYLDFQLIPHKTNTSSSSFDVEDFISYQHGALYRYSIPTNICSTPQPPLQKKTRYYVRF</sequence>
<keyword evidence="3" id="KW-1185">Reference proteome</keyword>
<evidence type="ECO:0000313" key="2">
    <source>
        <dbReference type="EMBL" id="ORZ16369.1"/>
    </source>
</evidence>
<dbReference type="Proteomes" id="UP000193560">
    <property type="component" value="Unassembled WGS sequence"/>
</dbReference>
<evidence type="ECO:0000313" key="3">
    <source>
        <dbReference type="Proteomes" id="UP000193560"/>
    </source>
</evidence>
<dbReference type="AlphaFoldDB" id="A0A1X2IH01"/>
<reference evidence="2 3" key="1">
    <citation type="submission" date="2016-07" db="EMBL/GenBank/DDBJ databases">
        <title>Pervasive Adenine N6-methylation of Active Genes in Fungi.</title>
        <authorList>
            <consortium name="DOE Joint Genome Institute"/>
            <person name="Mondo S.J."/>
            <person name="Dannebaum R.O."/>
            <person name="Kuo R.C."/>
            <person name="Labutti K."/>
            <person name="Haridas S."/>
            <person name="Kuo A."/>
            <person name="Salamov A."/>
            <person name="Ahrendt S.R."/>
            <person name="Lipzen A."/>
            <person name="Sullivan W."/>
            <person name="Andreopoulos W.B."/>
            <person name="Clum A."/>
            <person name="Lindquist E."/>
            <person name="Daum C."/>
            <person name="Ramamoorthy G.K."/>
            <person name="Gryganskyi A."/>
            <person name="Culley D."/>
            <person name="Magnuson J.K."/>
            <person name="James T.Y."/>
            <person name="O'Malley M.A."/>
            <person name="Stajich J.E."/>
            <person name="Spatafora J.W."/>
            <person name="Visel A."/>
            <person name="Grigoriev I.V."/>
        </authorList>
    </citation>
    <scope>NUCLEOTIDE SEQUENCE [LARGE SCALE GENOMIC DNA]</scope>
    <source>
        <strain evidence="2 3">NRRL 1336</strain>
    </source>
</reference>